<feature type="domain" description="Glycosyltransferase 2-like" evidence="4">
    <location>
        <begin position="7"/>
        <end position="115"/>
    </location>
</feature>
<evidence type="ECO:0000313" key="6">
    <source>
        <dbReference type="Proteomes" id="UP000644756"/>
    </source>
</evidence>
<dbReference type="SUPFAM" id="SSF53448">
    <property type="entry name" value="Nucleotide-diphospho-sugar transferases"/>
    <property type="match status" value="1"/>
</dbReference>
<protein>
    <submittedName>
        <fullName evidence="5">Glycosyl transferase family A</fullName>
    </submittedName>
</protein>
<dbReference type="InterPro" id="IPR050834">
    <property type="entry name" value="Glycosyltransf_2"/>
</dbReference>
<gene>
    <name evidence="5" type="ORF">GCM10010916_21460</name>
</gene>
<keyword evidence="6" id="KW-1185">Reference proteome</keyword>
<evidence type="ECO:0000259" key="4">
    <source>
        <dbReference type="Pfam" id="PF00535"/>
    </source>
</evidence>
<reference evidence="5" key="2">
    <citation type="submission" date="2020-09" db="EMBL/GenBank/DDBJ databases">
        <authorList>
            <person name="Sun Q."/>
            <person name="Zhou Y."/>
        </authorList>
    </citation>
    <scope>NUCLEOTIDE SEQUENCE</scope>
    <source>
        <strain evidence="5">CGMCC 1.12987</strain>
    </source>
</reference>
<reference evidence="5" key="1">
    <citation type="journal article" date="2014" name="Int. J. Syst. Evol. Microbiol.">
        <title>Complete genome sequence of Corynebacterium casei LMG S-19264T (=DSM 44701T), isolated from a smear-ripened cheese.</title>
        <authorList>
            <consortium name="US DOE Joint Genome Institute (JGI-PGF)"/>
            <person name="Walter F."/>
            <person name="Albersmeier A."/>
            <person name="Kalinowski J."/>
            <person name="Ruckert C."/>
        </authorList>
    </citation>
    <scope>NUCLEOTIDE SEQUENCE</scope>
    <source>
        <strain evidence="5">CGMCC 1.12987</strain>
    </source>
</reference>
<evidence type="ECO:0000313" key="5">
    <source>
        <dbReference type="EMBL" id="GGG04134.1"/>
    </source>
</evidence>
<dbReference type="InterPro" id="IPR001173">
    <property type="entry name" value="Glyco_trans_2-like"/>
</dbReference>
<dbReference type="RefSeq" id="WP_188531065.1">
    <property type="nucleotide sequence ID" value="NZ_BMGR01000006.1"/>
</dbReference>
<keyword evidence="3 5" id="KW-0808">Transferase</keyword>
<name>A0A917CZV4_9BACL</name>
<dbReference type="Proteomes" id="UP000644756">
    <property type="component" value="Unassembled WGS sequence"/>
</dbReference>
<proteinExistence type="inferred from homology"/>
<dbReference type="AlphaFoldDB" id="A0A917CZV4"/>
<dbReference type="CDD" id="cd00761">
    <property type="entry name" value="Glyco_tranf_GTA_type"/>
    <property type="match status" value="1"/>
</dbReference>
<dbReference type="GO" id="GO:0016757">
    <property type="term" value="F:glycosyltransferase activity"/>
    <property type="evidence" value="ECO:0007669"/>
    <property type="project" value="UniProtKB-KW"/>
</dbReference>
<dbReference type="Gene3D" id="3.90.550.10">
    <property type="entry name" value="Spore Coat Polysaccharide Biosynthesis Protein SpsA, Chain A"/>
    <property type="match status" value="1"/>
</dbReference>
<sequence>MVKEKVTVILPVYNREHYIENAIVSIVNQTLQDWKMLIINDGSTDGTADVIDNYVSEKISHVKLSKNQGTGKALQIALDLIGTPYFMIVDSDDWIEPQTLEVLLHEMEKQPKNTSLVYANTVIWRKNKGIPEYSIEKHRSFQDKYDFIMYRPMVYPRFFRTETVRRVNGFETDDPYRGRYAEDRYLLLKLIAISDFHWVNANLYNLRRSHTDYITNGKHQKCFTAVLRYVYLKMLKQWGDKYEPEFGMDRYGWLYLKKLKKKKK</sequence>
<dbReference type="InterPro" id="IPR029044">
    <property type="entry name" value="Nucleotide-diphossugar_trans"/>
</dbReference>
<evidence type="ECO:0000256" key="1">
    <source>
        <dbReference type="ARBA" id="ARBA00006739"/>
    </source>
</evidence>
<evidence type="ECO:0000256" key="2">
    <source>
        <dbReference type="ARBA" id="ARBA00022676"/>
    </source>
</evidence>
<dbReference type="EMBL" id="BMGR01000006">
    <property type="protein sequence ID" value="GGG04134.1"/>
    <property type="molecule type" value="Genomic_DNA"/>
</dbReference>
<evidence type="ECO:0000256" key="3">
    <source>
        <dbReference type="ARBA" id="ARBA00022679"/>
    </source>
</evidence>
<dbReference type="PANTHER" id="PTHR43685">
    <property type="entry name" value="GLYCOSYLTRANSFERASE"/>
    <property type="match status" value="1"/>
</dbReference>
<dbReference type="PANTHER" id="PTHR43685:SF5">
    <property type="entry name" value="GLYCOSYLTRANSFERASE EPSE-RELATED"/>
    <property type="match status" value="1"/>
</dbReference>
<comment type="caution">
    <text evidence="5">The sequence shown here is derived from an EMBL/GenBank/DDBJ whole genome shotgun (WGS) entry which is preliminary data.</text>
</comment>
<dbReference type="Pfam" id="PF00535">
    <property type="entry name" value="Glycos_transf_2"/>
    <property type="match status" value="1"/>
</dbReference>
<accession>A0A917CZV4</accession>
<comment type="similarity">
    <text evidence="1">Belongs to the glycosyltransferase 2 family.</text>
</comment>
<organism evidence="5 6">
    <name type="scientific">Paenibacillus abyssi</name>
    <dbReference type="NCBI Taxonomy" id="1340531"/>
    <lineage>
        <taxon>Bacteria</taxon>
        <taxon>Bacillati</taxon>
        <taxon>Bacillota</taxon>
        <taxon>Bacilli</taxon>
        <taxon>Bacillales</taxon>
        <taxon>Paenibacillaceae</taxon>
        <taxon>Paenibacillus</taxon>
    </lineage>
</organism>
<keyword evidence="2" id="KW-0328">Glycosyltransferase</keyword>